<evidence type="ECO:0000256" key="11">
    <source>
        <dbReference type="ARBA" id="ARBA00029986"/>
    </source>
</evidence>
<dbReference type="InterPro" id="IPR008880">
    <property type="entry name" value="Trigger_fac_C"/>
</dbReference>
<evidence type="ECO:0000256" key="5">
    <source>
        <dbReference type="ARBA" id="ARBA00022618"/>
    </source>
</evidence>
<evidence type="ECO:0000259" key="16">
    <source>
        <dbReference type="PROSITE" id="PS50059"/>
    </source>
</evidence>
<keyword evidence="5 12" id="KW-0132">Cell division</keyword>
<evidence type="ECO:0000313" key="17">
    <source>
        <dbReference type="EMBL" id="WOS96619.1"/>
    </source>
</evidence>
<dbReference type="InterPro" id="IPR005215">
    <property type="entry name" value="Trig_fac"/>
</dbReference>
<gene>
    <name evidence="12 17" type="primary">tig</name>
    <name evidence="17" type="ORF">CJ229_002425</name>
</gene>
<feature type="domain" description="PPIase FKBP-type" evidence="16">
    <location>
        <begin position="164"/>
        <end position="246"/>
    </location>
</feature>
<evidence type="ECO:0000256" key="1">
    <source>
        <dbReference type="ARBA" id="ARBA00000971"/>
    </source>
</evidence>
<dbReference type="GO" id="GO:0043022">
    <property type="term" value="F:ribosome binding"/>
    <property type="evidence" value="ECO:0007669"/>
    <property type="project" value="TreeGrafter"/>
</dbReference>
<evidence type="ECO:0000256" key="9">
    <source>
        <dbReference type="ARBA" id="ARBA00023306"/>
    </source>
</evidence>
<dbReference type="HAMAP" id="MF_00303">
    <property type="entry name" value="Trigger_factor_Tig"/>
    <property type="match status" value="1"/>
</dbReference>
<keyword evidence="15" id="KW-0175">Coiled coil</keyword>
<dbReference type="PIRSF" id="PIRSF003095">
    <property type="entry name" value="Trigger_factor"/>
    <property type="match status" value="1"/>
</dbReference>
<dbReference type="PROSITE" id="PS50059">
    <property type="entry name" value="FKBP_PPIASE"/>
    <property type="match status" value="1"/>
</dbReference>
<protein>
    <recommendedName>
        <fullName evidence="4 12">Trigger factor</fullName>
        <shortName evidence="12">TF</shortName>
        <ecNumber evidence="3 12">5.2.1.8</ecNumber>
    </recommendedName>
    <alternativeName>
        <fullName evidence="11 12">PPIase</fullName>
    </alternativeName>
</protein>
<dbReference type="PANTHER" id="PTHR30560">
    <property type="entry name" value="TRIGGER FACTOR CHAPERONE AND PEPTIDYL-PROLYL CIS/TRANS ISOMERASE"/>
    <property type="match status" value="1"/>
</dbReference>
<dbReference type="PANTHER" id="PTHR30560:SF3">
    <property type="entry name" value="TRIGGER FACTOR-LIKE PROTEIN TIG, CHLOROPLASTIC"/>
    <property type="match status" value="1"/>
</dbReference>
<dbReference type="GO" id="GO:0043335">
    <property type="term" value="P:protein unfolding"/>
    <property type="evidence" value="ECO:0007669"/>
    <property type="project" value="TreeGrafter"/>
</dbReference>
<keyword evidence="6 12" id="KW-0697">Rotamase</keyword>
<dbReference type="Gene3D" id="3.10.50.40">
    <property type="match status" value="1"/>
</dbReference>
<dbReference type="InterPro" id="IPR036611">
    <property type="entry name" value="Trigger_fac_ribosome-bd_sf"/>
</dbReference>
<dbReference type="RefSeq" id="WP_102167490.1">
    <property type="nucleotide sequence ID" value="NZ_CP136964.1"/>
</dbReference>
<dbReference type="AlphaFoldDB" id="A0AAF1BN43"/>
<dbReference type="FunFam" id="3.10.50.40:FF:000001">
    <property type="entry name" value="Trigger factor"/>
    <property type="match status" value="1"/>
</dbReference>
<dbReference type="KEGG" id="nmy:CJ229_002425"/>
<comment type="catalytic activity">
    <reaction evidence="1 12 13">
        <text>[protein]-peptidylproline (omega=180) = [protein]-peptidylproline (omega=0)</text>
        <dbReference type="Rhea" id="RHEA:16237"/>
        <dbReference type="Rhea" id="RHEA-COMP:10747"/>
        <dbReference type="Rhea" id="RHEA-COMP:10748"/>
        <dbReference type="ChEBI" id="CHEBI:83833"/>
        <dbReference type="ChEBI" id="CHEBI:83834"/>
        <dbReference type="EC" id="5.2.1.8"/>
    </reaction>
</comment>
<dbReference type="GO" id="GO:0005737">
    <property type="term" value="C:cytoplasm"/>
    <property type="evidence" value="ECO:0007669"/>
    <property type="project" value="UniProtKB-SubCell"/>
</dbReference>
<dbReference type="Pfam" id="PF05697">
    <property type="entry name" value="Trigger_N"/>
    <property type="match status" value="1"/>
</dbReference>
<dbReference type="GO" id="GO:0015031">
    <property type="term" value="P:protein transport"/>
    <property type="evidence" value="ECO:0007669"/>
    <property type="project" value="UniProtKB-UniRule"/>
</dbReference>
<keyword evidence="7 12" id="KW-0143">Chaperone</keyword>
<dbReference type="GO" id="GO:0003755">
    <property type="term" value="F:peptidyl-prolyl cis-trans isomerase activity"/>
    <property type="evidence" value="ECO:0007669"/>
    <property type="project" value="UniProtKB-UniRule"/>
</dbReference>
<organism evidence="17 18">
    <name type="scientific">Nosocomiicoccus massiliensis</name>
    <dbReference type="NCBI Taxonomy" id="1232430"/>
    <lineage>
        <taxon>Bacteria</taxon>
        <taxon>Bacillati</taxon>
        <taxon>Bacillota</taxon>
        <taxon>Bacilli</taxon>
        <taxon>Bacillales</taxon>
        <taxon>Staphylococcaceae</taxon>
        <taxon>Nosocomiicoccus</taxon>
    </lineage>
</organism>
<dbReference type="Proteomes" id="UP000243626">
    <property type="component" value="Chromosome"/>
</dbReference>
<dbReference type="SUPFAM" id="SSF109998">
    <property type="entry name" value="Triger factor/SurA peptide-binding domain-like"/>
    <property type="match status" value="1"/>
</dbReference>
<comment type="similarity">
    <text evidence="2 12 14">Belongs to the FKBP-type PPIase family. Tig subfamily.</text>
</comment>
<comment type="subcellular location">
    <subcellularLocation>
        <location evidence="12">Cytoplasm</location>
    </subcellularLocation>
    <text evidence="12">About half TF is bound to the ribosome near the polypeptide exit tunnel while the other half is free in the cytoplasm.</text>
</comment>
<sequence length="430" mass="48561">MSQTQTWEKKEGNVGTLTITVPAEDFDKALDQAFNKVKKDIQVPGFRKGKIPRQMFEKRFGVESLYQDALDIVLPGAYSKAIDETGIKPVDQPSVDVKEIEKGKDLVLELEVTVEPEVELGEYKGLEGKEIDAEVSEDDVNEQIEALLGQYAELVVKEGEVAEGDVANIDFKGFVDGEAFEGGEMEGHDLEIGSGTFIPGFEDQLIGLKAGEEKDVEVTFPEEYQAEELQGKDATFKVKLNEVKEKEAKELTDEFVKEELEGFEGVETADEVKKQIEEDLKNFKEQERDYELRESLVVQAAENAKMEIPEAMVESEQQRMLQEYEQRLAQQGLNLELFEQISGQTKEDLLEQMKDDAFKRVRTGLTLQAIAQAENIEATEEDVDNELQKLADQFQMAKDDIKKVLGDLSVIENDIKNQKAIEFLVDNRKQ</sequence>
<accession>A0AAF1BN43</accession>
<evidence type="ECO:0000256" key="12">
    <source>
        <dbReference type="HAMAP-Rule" id="MF_00303"/>
    </source>
</evidence>
<proteinExistence type="inferred from homology"/>
<dbReference type="SUPFAM" id="SSF54534">
    <property type="entry name" value="FKBP-like"/>
    <property type="match status" value="1"/>
</dbReference>
<comment type="function">
    <text evidence="10 12">Involved in protein export. Acts as a chaperone by maintaining the newly synthesized protein in an open conformation. Functions as a peptidyl-prolyl cis-trans isomerase.</text>
</comment>
<evidence type="ECO:0000256" key="7">
    <source>
        <dbReference type="ARBA" id="ARBA00023186"/>
    </source>
</evidence>
<keyword evidence="12" id="KW-0963">Cytoplasm</keyword>
<evidence type="ECO:0000256" key="15">
    <source>
        <dbReference type="SAM" id="Coils"/>
    </source>
</evidence>
<name>A0AAF1BN43_9STAP</name>
<evidence type="ECO:0000256" key="13">
    <source>
        <dbReference type="PROSITE-ProRule" id="PRU00277"/>
    </source>
</evidence>
<dbReference type="GO" id="GO:0051301">
    <property type="term" value="P:cell division"/>
    <property type="evidence" value="ECO:0007669"/>
    <property type="project" value="UniProtKB-KW"/>
</dbReference>
<comment type="domain">
    <text evidence="12">Consists of 3 domains; the N-terminus binds the ribosome, the middle domain has PPIase activity, while the C-terminus has intrinsic chaperone activity on its own.</text>
</comment>
<keyword evidence="8 12" id="KW-0413">Isomerase</keyword>
<dbReference type="Gene3D" id="3.30.70.1050">
    <property type="entry name" value="Trigger factor ribosome-binding domain"/>
    <property type="match status" value="1"/>
</dbReference>
<dbReference type="GO" id="GO:0051083">
    <property type="term" value="P:'de novo' cotranslational protein folding"/>
    <property type="evidence" value="ECO:0007669"/>
    <property type="project" value="TreeGrafter"/>
</dbReference>
<dbReference type="NCBIfam" id="TIGR00115">
    <property type="entry name" value="tig"/>
    <property type="match status" value="1"/>
</dbReference>
<keyword evidence="9 12" id="KW-0131">Cell cycle</keyword>
<dbReference type="InterPro" id="IPR037041">
    <property type="entry name" value="Trigger_fac_C_sf"/>
</dbReference>
<dbReference type="InterPro" id="IPR027304">
    <property type="entry name" value="Trigger_fact/SurA_dom_sf"/>
</dbReference>
<feature type="coiled-coil region" evidence="15">
    <location>
        <begin position="373"/>
        <end position="400"/>
    </location>
</feature>
<evidence type="ECO:0000256" key="6">
    <source>
        <dbReference type="ARBA" id="ARBA00023110"/>
    </source>
</evidence>
<dbReference type="InterPro" id="IPR008881">
    <property type="entry name" value="Trigger_fac_ribosome-bd_bac"/>
</dbReference>
<evidence type="ECO:0000256" key="8">
    <source>
        <dbReference type="ARBA" id="ARBA00023235"/>
    </source>
</evidence>
<feature type="coiled-coil region" evidence="15">
    <location>
        <begin position="241"/>
        <end position="293"/>
    </location>
</feature>
<reference evidence="18" key="1">
    <citation type="submission" date="2017-09" db="EMBL/GenBank/DDBJ databases">
        <title>Bacterial strain isolated from the female urinary microbiota.</title>
        <authorList>
            <person name="Thomas-White K."/>
            <person name="Kumar N."/>
            <person name="Forster S."/>
            <person name="Putonti C."/>
            <person name="Lawley T."/>
            <person name="Wolfe A.J."/>
        </authorList>
    </citation>
    <scope>NUCLEOTIDE SEQUENCE [LARGE SCALE GENOMIC DNA]</scope>
    <source>
        <strain evidence="18">UMB0959</strain>
    </source>
</reference>
<dbReference type="EC" id="5.2.1.8" evidence="3 12"/>
<dbReference type="InterPro" id="IPR046357">
    <property type="entry name" value="PPIase_dom_sf"/>
</dbReference>
<evidence type="ECO:0000256" key="3">
    <source>
        <dbReference type="ARBA" id="ARBA00013194"/>
    </source>
</evidence>
<evidence type="ECO:0000256" key="2">
    <source>
        <dbReference type="ARBA" id="ARBA00005464"/>
    </source>
</evidence>
<dbReference type="GO" id="GO:0044183">
    <property type="term" value="F:protein folding chaperone"/>
    <property type="evidence" value="ECO:0007669"/>
    <property type="project" value="TreeGrafter"/>
</dbReference>
<dbReference type="InterPro" id="IPR001179">
    <property type="entry name" value="PPIase_FKBP_dom"/>
</dbReference>
<evidence type="ECO:0000256" key="4">
    <source>
        <dbReference type="ARBA" id="ARBA00016902"/>
    </source>
</evidence>
<evidence type="ECO:0000313" key="18">
    <source>
        <dbReference type="Proteomes" id="UP000243626"/>
    </source>
</evidence>
<dbReference type="Pfam" id="PF00254">
    <property type="entry name" value="FKBP_C"/>
    <property type="match status" value="1"/>
</dbReference>
<dbReference type="Gene3D" id="1.10.3120.10">
    <property type="entry name" value="Trigger factor, C-terminal domain"/>
    <property type="match status" value="1"/>
</dbReference>
<evidence type="ECO:0000256" key="10">
    <source>
        <dbReference type="ARBA" id="ARBA00024849"/>
    </source>
</evidence>
<evidence type="ECO:0000256" key="14">
    <source>
        <dbReference type="RuleBase" id="RU003914"/>
    </source>
</evidence>
<keyword evidence="18" id="KW-1185">Reference proteome</keyword>
<dbReference type="Pfam" id="PF05698">
    <property type="entry name" value="Trigger_C"/>
    <property type="match status" value="1"/>
</dbReference>
<dbReference type="EMBL" id="CP136964">
    <property type="protein sequence ID" value="WOS96619.1"/>
    <property type="molecule type" value="Genomic_DNA"/>
</dbReference>
<dbReference type="SUPFAM" id="SSF102735">
    <property type="entry name" value="Trigger factor ribosome-binding domain"/>
    <property type="match status" value="1"/>
</dbReference>